<name>A0ABD1JZ99_9TELE</name>
<protein>
    <recommendedName>
        <fullName evidence="8">PP1-binding domain-containing protein</fullName>
    </recommendedName>
</protein>
<reference evidence="9 10" key="1">
    <citation type="submission" date="2024-09" db="EMBL/GenBank/DDBJ databases">
        <title>A chromosome-level genome assembly of Gray's grenadier anchovy, Coilia grayii.</title>
        <authorList>
            <person name="Fu Z."/>
        </authorList>
    </citation>
    <scope>NUCLEOTIDE SEQUENCE [LARGE SCALE GENOMIC DNA]</scope>
    <source>
        <strain evidence="9">G4</strain>
        <tissue evidence="9">Muscle</tissue>
    </source>
</reference>
<dbReference type="Proteomes" id="UP001591681">
    <property type="component" value="Unassembled WGS sequence"/>
</dbReference>
<feature type="compositionally biased region" description="Polar residues" evidence="7">
    <location>
        <begin position="459"/>
        <end position="473"/>
    </location>
</feature>
<gene>
    <name evidence="9" type="ORF">ACEWY4_011995</name>
</gene>
<keyword evidence="2" id="KW-1017">Isopeptide bond</keyword>
<organism evidence="9 10">
    <name type="scientific">Coilia grayii</name>
    <name type="common">Gray's grenadier anchovy</name>
    <dbReference type="NCBI Taxonomy" id="363190"/>
    <lineage>
        <taxon>Eukaryota</taxon>
        <taxon>Metazoa</taxon>
        <taxon>Chordata</taxon>
        <taxon>Craniata</taxon>
        <taxon>Vertebrata</taxon>
        <taxon>Euteleostomi</taxon>
        <taxon>Actinopterygii</taxon>
        <taxon>Neopterygii</taxon>
        <taxon>Teleostei</taxon>
        <taxon>Clupei</taxon>
        <taxon>Clupeiformes</taxon>
        <taxon>Clupeoidei</taxon>
        <taxon>Engraulidae</taxon>
        <taxon>Coilinae</taxon>
        <taxon>Coilia</taxon>
    </lineage>
</organism>
<dbReference type="PANTHER" id="PTHR21603">
    <property type="entry name" value="ANTIGEN KI-67-LIKE PROTEIN"/>
    <property type="match status" value="1"/>
</dbReference>
<feature type="domain" description="PP1-binding" evidence="8">
    <location>
        <begin position="487"/>
        <end position="546"/>
    </location>
</feature>
<feature type="domain" description="PP1-binding" evidence="8">
    <location>
        <begin position="256"/>
        <end position="308"/>
    </location>
</feature>
<feature type="region of interest" description="Disordered" evidence="7">
    <location>
        <begin position="348"/>
        <end position="778"/>
    </location>
</feature>
<dbReference type="PANTHER" id="PTHR21603:SF16">
    <property type="entry name" value="CELL DIVISION CYCLE-ASSOCIATED PROTEIN 2"/>
    <property type="match status" value="1"/>
</dbReference>
<feature type="region of interest" description="Disordered" evidence="7">
    <location>
        <begin position="238"/>
        <end position="331"/>
    </location>
</feature>
<feature type="compositionally biased region" description="Basic and acidic residues" evidence="7">
    <location>
        <begin position="715"/>
        <end position="741"/>
    </location>
</feature>
<keyword evidence="3" id="KW-0597">Phosphoprotein</keyword>
<feature type="compositionally biased region" description="Low complexity" evidence="7">
    <location>
        <begin position="665"/>
        <end position="678"/>
    </location>
</feature>
<evidence type="ECO:0000256" key="6">
    <source>
        <dbReference type="ARBA" id="ARBA00023306"/>
    </source>
</evidence>
<feature type="compositionally biased region" description="Pro residues" evidence="7">
    <location>
        <begin position="654"/>
        <end position="664"/>
    </location>
</feature>
<keyword evidence="5" id="KW-0539">Nucleus</keyword>
<comment type="caution">
    <text evidence="9">The sequence shown here is derived from an EMBL/GenBank/DDBJ whole genome shotgun (WGS) entry which is preliminary data.</text>
</comment>
<dbReference type="GO" id="GO:0005634">
    <property type="term" value="C:nucleus"/>
    <property type="evidence" value="ECO:0007669"/>
    <property type="project" value="UniProtKB-SubCell"/>
</dbReference>
<evidence type="ECO:0000313" key="9">
    <source>
        <dbReference type="EMBL" id="KAL2092197.1"/>
    </source>
</evidence>
<feature type="compositionally biased region" description="Polar residues" evidence="7">
    <location>
        <begin position="975"/>
        <end position="992"/>
    </location>
</feature>
<proteinExistence type="predicted"/>
<evidence type="ECO:0000313" key="10">
    <source>
        <dbReference type="Proteomes" id="UP001591681"/>
    </source>
</evidence>
<accession>A0ABD1JZ99</accession>
<evidence type="ECO:0000256" key="3">
    <source>
        <dbReference type="ARBA" id="ARBA00022553"/>
    </source>
</evidence>
<dbReference type="AlphaFoldDB" id="A0ABD1JZ99"/>
<evidence type="ECO:0000256" key="7">
    <source>
        <dbReference type="SAM" id="MobiDB-lite"/>
    </source>
</evidence>
<feature type="compositionally biased region" description="Basic and acidic residues" evidence="7">
    <location>
        <begin position="1014"/>
        <end position="1025"/>
    </location>
</feature>
<feature type="compositionally biased region" description="Low complexity" evidence="7">
    <location>
        <begin position="758"/>
        <end position="778"/>
    </location>
</feature>
<evidence type="ECO:0000256" key="1">
    <source>
        <dbReference type="ARBA" id="ARBA00004123"/>
    </source>
</evidence>
<keyword evidence="10" id="KW-1185">Reference proteome</keyword>
<dbReference type="InterPro" id="IPR029334">
    <property type="entry name" value="PP1-bd"/>
</dbReference>
<feature type="compositionally biased region" description="Acidic residues" evidence="7">
    <location>
        <begin position="356"/>
        <end position="365"/>
    </location>
</feature>
<feature type="region of interest" description="Disordered" evidence="7">
    <location>
        <begin position="797"/>
        <end position="1042"/>
    </location>
</feature>
<dbReference type="Pfam" id="PF15276">
    <property type="entry name" value="PP1_bind"/>
    <property type="match status" value="2"/>
</dbReference>
<feature type="region of interest" description="Disordered" evidence="7">
    <location>
        <begin position="1082"/>
        <end position="1156"/>
    </location>
</feature>
<keyword evidence="4" id="KW-0832">Ubl conjugation</keyword>
<sequence length="1156" mass="124148">MASLGSTLEMDYPNVALLDIPTSPTPTHQGRTGASLDFSHLTPSQFGITTNSFSVPSKLKDKSRVSQLKARRRSTIGVRGSPETNALIRHIAKQRMQAPSPTAAHLRLQSSLPKSQTLKQKMASLQVGLVDVDEEGKLEWMITPGKSNQKGDCIGAGNPHSDNLGSTLEKENRATPGYLTGSTPPPSKRVCSGPLQECEAKTSNVEVQVFDFMSSCSHQDTAFFRQVQHMPLSVLSQQAKQDLNSRDVPVDSSVPKKKRVRFGAPLSPEFFDKTLPPSTPLQKGATPFCHPASAGSQLRSLLKTPRSEAQTPRPARHPEAGNGSPTLSQPRMLEVVVSSDTVFRDTEDKIPPLILEESDEAELVEELNSAGISEDVSSDEPAGSQAHVVKSPSQAELLYEEQTAAEPKHADSLQQEPPPPSSPSQEQQDPATCDGPVRTRGRKRKQPAVAAVDVESEPQPESQRPSCTTSPSASRRKVRQAQRQLEEKRVRFSAPLSPEFFDKTLPASTPLRKGGTPLRHQPASAGSKLSSVLKTPHTSDAPLPQPAVISPAADCGSPTLKQTEGPDAALSRELVQDAEEEISESQIPRLLLEEDAEAEAEVKSAGLTEEASSDELADSQTPNIRSPSDVEPALEEQTAGADPDPVSFALQEPPLRPPPPPHPPLQQQDPATCDGPVRPRGRKRKPPAVAVTDENEPQQERRRTSRSAARSASGKMKDSTGRRSFGKKEVNRALYGKREFASKNPLLSPIVESQSLIGDGDSTSPSGTSTGSLSPQTTCTQAVSDVIMAATRWRQRFCPQLPQQTSETSDLTEATRDPPSEISGDVSDVNSLPSQTAPSTTPRGRGRPGRKPKPKTPKAEAAPVKPTTRRSRGRRSGALRIDAGGEPTDEDDQSVGQVIPEAESSLPSLPASGHHEGDGPEQSLLRPTEPASAHGGETPPSPEPCGGTDQTETSTAHRSRYSLANVEGKCEEGNGQHQELSQVGKQRASTSRGRAIQRRSLLLPSEVAEGLGQDEDRGVTEERVRQHGASLGPETGRVGQEDGAELAKEVTSHTDDTVLAPWQQADFNIEEVLRPVAVAAGRRSVRRSLRNRSERGSASAASGLAWVERRSPDVARSAAGDRTGRRRNSSRLSIHLQPPVMPEGPEHQSESETAGP</sequence>
<feature type="compositionally biased region" description="Basic residues" evidence="7">
    <location>
        <begin position="844"/>
        <end position="856"/>
    </location>
</feature>
<keyword evidence="6" id="KW-0131">Cell cycle</keyword>
<evidence type="ECO:0000256" key="5">
    <source>
        <dbReference type="ARBA" id="ARBA00023242"/>
    </source>
</evidence>
<feature type="compositionally biased region" description="Basic residues" evidence="7">
    <location>
        <begin position="867"/>
        <end position="877"/>
    </location>
</feature>
<feature type="compositionally biased region" description="Polar residues" evidence="7">
    <location>
        <begin position="801"/>
        <end position="812"/>
    </location>
</feature>
<feature type="compositionally biased region" description="Polar residues" evidence="7">
    <location>
        <begin position="527"/>
        <end position="538"/>
    </location>
</feature>
<feature type="compositionally biased region" description="Polar residues" evidence="7">
    <location>
        <begin position="828"/>
        <end position="839"/>
    </location>
</feature>
<evidence type="ECO:0000256" key="2">
    <source>
        <dbReference type="ARBA" id="ARBA00022499"/>
    </source>
</evidence>
<comment type="subcellular location">
    <subcellularLocation>
        <location evidence="1">Nucleus</location>
    </subcellularLocation>
</comment>
<dbReference type="EMBL" id="JBHFQA010000010">
    <property type="protein sequence ID" value="KAL2092197.1"/>
    <property type="molecule type" value="Genomic_DNA"/>
</dbReference>
<evidence type="ECO:0000256" key="4">
    <source>
        <dbReference type="ARBA" id="ARBA00022843"/>
    </source>
</evidence>
<evidence type="ECO:0000259" key="8">
    <source>
        <dbReference type="Pfam" id="PF15276"/>
    </source>
</evidence>